<dbReference type="AlphaFoldDB" id="A0A9P8LQ77"/>
<dbReference type="KEGG" id="ssao:94300431"/>
<proteinExistence type="predicted"/>
<protein>
    <submittedName>
        <fullName evidence="1">Uncharacterized protein</fullName>
    </submittedName>
</protein>
<name>A0A9P8LQ77_9EUKA</name>
<sequence>MFNYKQMSRQMYLNKQKQVLEIEEESSTQQINQLKLPKYNQASVDQVRQYLDQFDWDNIRLNAENVSDSQFLLLYPHILANLHLEETTWALLRFSFAKNFYEIMPQELSNLVKAIKICYLSSSTVIQRKLLKIIKNIGWDSPFDFRCALLTEQKIQDILFIPCVYEEHFAIARFLFSKDFSYDVDGFCMKLETELSARSSLTFKRNTVIYLSEFIRYLGDSHVSMVSQICMQFFVPEEILNKRFQAALIVLLQTLVGKNQINNFKAQQLDLWLKRVIDSSIAWKVYKLVQQLCEQQIDLRESYMALIQKVHWQTDSYEFGNLLYTVQWIMDLDVVYNQAVYEQVMQINQFEICEDNIVNFQLQSIVEKLIQLEYEFDCEFLENIHVKLYE</sequence>
<dbReference type="Proteomes" id="UP000018208">
    <property type="component" value="Unassembled WGS sequence"/>
</dbReference>
<dbReference type="EMBL" id="AUWU02000006">
    <property type="protein sequence ID" value="KAH0572199.1"/>
    <property type="molecule type" value="Genomic_DNA"/>
</dbReference>
<keyword evidence="2" id="KW-1185">Reference proteome</keyword>
<dbReference type="GeneID" id="94300431"/>
<reference evidence="1 2" key="1">
    <citation type="journal article" date="2014" name="PLoS Genet.">
        <title>The Genome of Spironucleus salmonicida Highlights a Fish Pathogen Adapted to Fluctuating Environments.</title>
        <authorList>
            <person name="Xu F."/>
            <person name="Jerlstrom-Hultqvist J."/>
            <person name="Einarsson E."/>
            <person name="Astvaldsson A."/>
            <person name="Svard S.G."/>
            <person name="Andersson J.O."/>
        </authorList>
    </citation>
    <scope>NUCLEOTIDE SEQUENCE [LARGE SCALE GENOMIC DNA]</scope>
    <source>
        <strain evidence="1 2">ATCC 50377</strain>
    </source>
</reference>
<evidence type="ECO:0000313" key="1">
    <source>
        <dbReference type="EMBL" id="KAH0572199.1"/>
    </source>
</evidence>
<organism evidence="1 2">
    <name type="scientific">Spironucleus salmonicida</name>
    <dbReference type="NCBI Taxonomy" id="348837"/>
    <lineage>
        <taxon>Eukaryota</taxon>
        <taxon>Metamonada</taxon>
        <taxon>Diplomonadida</taxon>
        <taxon>Hexamitidae</taxon>
        <taxon>Hexamitinae</taxon>
        <taxon>Spironucleus</taxon>
    </lineage>
</organism>
<evidence type="ECO:0000313" key="2">
    <source>
        <dbReference type="Proteomes" id="UP000018208"/>
    </source>
</evidence>
<accession>A0A9P8LQ77</accession>
<dbReference type="RefSeq" id="XP_067762972.1">
    <property type="nucleotide sequence ID" value="XM_067910216.1"/>
</dbReference>
<gene>
    <name evidence="1" type="ORF">SS50377_26408</name>
</gene>
<comment type="caution">
    <text evidence="1">The sequence shown here is derived from an EMBL/GenBank/DDBJ whole genome shotgun (WGS) entry which is preliminary data.</text>
</comment>